<dbReference type="OrthoDB" id="63935at2759"/>
<dbReference type="Pfam" id="PF13460">
    <property type="entry name" value="NAD_binding_10"/>
    <property type="match status" value="1"/>
</dbReference>
<dbReference type="GO" id="GO:0042602">
    <property type="term" value="F:riboflavin reductase (NADPH) activity"/>
    <property type="evidence" value="ECO:0007669"/>
    <property type="project" value="TreeGrafter"/>
</dbReference>
<dbReference type="GO" id="GO:0004074">
    <property type="term" value="F:biliverdin reductase [NAD(P)H] activity"/>
    <property type="evidence" value="ECO:0007669"/>
    <property type="project" value="TreeGrafter"/>
</dbReference>
<dbReference type="PANTHER" id="PTHR43355:SF2">
    <property type="entry name" value="FLAVIN REDUCTASE (NADPH)"/>
    <property type="match status" value="1"/>
</dbReference>
<dbReference type="EMBL" id="JAPQKS010000007">
    <property type="protein sequence ID" value="KAJ5219978.1"/>
    <property type="molecule type" value="Genomic_DNA"/>
</dbReference>
<dbReference type="InterPro" id="IPR051606">
    <property type="entry name" value="Polyketide_Oxido-like"/>
</dbReference>
<gene>
    <name evidence="3" type="ORF">N7468_009182</name>
</gene>
<dbReference type="RefSeq" id="XP_058326808.1">
    <property type="nucleotide sequence ID" value="XM_058478478.1"/>
</dbReference>
<dbReference type="Gene3D" id="3.40.50.720">
    <property type="entry name" value="NAD(P)-binding Rossmann-like Domain"/>
    <property type="match status" value="1"/>
</dbReference>
<feature type="domain" description="NAD(P)-binding" evidence="2">
    <location>
        <begin position="11"/>
        <end position="227"/>
    </location>
</feature>
<sequence length="244" mass="26440">MGSPKTIAFLGASSGVGLSALKHCIATGHKCIALARMPSKFEEMFPAGSQPNLKIVKGNAHDIDTVSQCITADDSGTQLVDIVITTIGSRPTAKLTLEDPDVCEKGSASLVTAIKKLRSEGLAGNPYIIACSTTGMSKHGRDFPLALYPVYAWLLKAPHADKEVMERNFMESGLPWTFVRPALLTSGATTKMVRVGVEDPKNGFESKEIGYFISREDTGKWIVDYLVNTEDNKYMYKFPSLTTG</sequence>
<dbReference type="Proteomes" id="UP001150941">
    <property type="component" value="Unassembled WGS sequence"/>
</dbReference>
<keyword evidence="4" id="KW-1185">Reference proteome</keyword>
<evidence type="ECO:0000313" key="3">
    <source>
        <dbReference type="EMBL" id="KAJ5219978.1"/>
    </source>
</evidence>
<dbReference type="GeneID" id="83205781"/>
<evidence type="ECO:0000256" key="1">
    <source>
        <dbReference type="ARBA" id="ARBA00038376"/>
    </source>
</evidence>
<proteinExistence type="inferred from homology"/>
<reference evidence="3" key="1">
    <citation type="submission" date="2022-11" db="EMBL/GenBank/DDBJ databases">
        <authorList>
            <person name="Petersen C."/>
        </authorList>
    </citation>
    <scope>NUCLEOTIDE SEQUENCE</scope>
    <source>
        <strain evidence="3">IBT 19713</strain>
    </source>
</reference>
<reference evidence="3" key="2">
    <citation type="journal article" date="2023" name="IMA Fungus">
        <title>Comparative genomic study of the Penicillium genus elucidates a diverse pangenome and 15 lateral gene transfer events.</title>
        <authorList>
            <person name="Petersen C."/>
            <person name="Sorensen T."/>
            <person name="Nielsen M.R."/>
            <person name="Sondergaard T.E."/>
            <person name="Sorensen J.L."/>
            <person name="Fitzpatrick D.A."/>
            <person name="Frisvad J.C."/>
            <person name="Nielsen K.L."/>
        </authorList>
    </citation>
    <scope>NUCLEOTIDE SEQUENCE</scope>
    <source>
        <strain evidence="3">IBT 19713</strain>
    </source>
</reference>
<evidence type="ECO:0000313" key="4">
    <source>
        <dbReference type="Proteomes" id="UP001150941"/>
    </source>
</evidence>
<dbReference type="InterPro" id="IPR036291">
    <property type="entry name" value="NAD(P)-bd_dom_sf"/>
</dbReference>
<dbReference type="InterPro" id="IPR016040">
    <property type="entry name" value="NAD(P)-bd_dom"/>
</dbReference>
<name>A0A9W9TES1_9EURO</name>
<organism evidence="3 4">
    <name type="scientific">Penicillium chermesinum</name>
    <dbReference type="NCBI Taxonomy" id="63820"/>
    <lineage>
        <taxon>Eukaryota</taxon>
        <taxon>Fungi</taxon>
        <taxon>Dikarya</taxon>
        <taxon>Ascomycota</taxon>
        <taxon>Pezizomycotina</taxon>
        <taxon>Eurotiomycetes</taxon>
        <taxon>Eurotiomycetidae</taxon>
        <taxon>Eurotiales</taxon>
        <taxon>Aspergillaceae</taxon>
        <taxon>Penicillium</taxon>
    </lineage>
</organism>
<comment type="caution">
    <text evidence="3">The sequence shown here is derived from an EMBL/GenBank/DDBJ whole genome shotgun (WGS) entry which is preliminary data.</text>
</comment>
<comment type="similarity">
    <text evidence="1">Belongs to the avfA family.</text>
</comment>
<dbReference type="SUPFAM" id="SSF51735">
    <property type="entry name" value="NAD(P)-binding Rossmann-fold domains"/>
    <property type="match status" value="1"/>
</dbReference>
<dbReference type="AlphaFoldDB" id="A0A9W9TES1"/>
<protein>
    <recommendedName>
        <fullName evidence="2">NAD(P)-binding domain-containing protein</fullName>
    </recommendedName>
</protein>
<dbReference type="PANTHER" id="PTHR43355">
    <property type="entry name" value="FLAVIN REDUCTASE (NADPH)"/>
    <property type="match status" value="1"/>
</dbReference>
<accession>A0A9W9TES1</accession>
<evidence type="ECO:0000259" key="2">
    <source>
        <dbReference type="Pfam" id="PF13460"/>
    </source>
</evidence>